<dbReference type="RefSeq" id="WP_085235646.1">
    <property type="nucleotide sequence ID" value="NZ_AP022613.1"/>
</dbReference>
<evidence type="ECO:0000313" key="2">
    <source>
        <dbReference type="Proteomes" id="UP000467385"/>
    </source>
</evidence>
<organism evidence="1 2">
    <name type="scientific">Mycobacterium conspicuum</name>
    <dbReference type="NCBI Taxonomy" id="44010"/>
    <lineage>
        <taxon>Bacteria</taxon>
        <taxon>Bacillati</taxon>
        <taxon>Actinomycetota</taxon>
        <taxon>Actinomycetes</taxon>
        <taxon>Mycobacteriales</taxon>
        <taxon>Mycobacteriaceae</taxon>
        <taxon>Mycobacterium</taxon>
    </lineage>
</organism>
<proteinExistence type="predicted"/>
<reference evidence="1 2" key="1">
    <citation type="journal article" date="2019" name="Emerg. Microbes Infect.">
        <title>Comprehensive subspecies identification of 175 nontuberculous mycobacteria species based on 7547 genomic profiles.</title>
        <authorList>
            <person name="Matsumoto Y."/>
            <person name="Kinjo T."/>
            <person name="Motooka D."/>
            <person name="Nabeya D."/>
            <person name="Jung N."/>
            <person name="Uechi K."/>
            <person name="Horii T."/>
            <person name="Iida T."/>
            <person name="Fujita J."/>
            <person name="Nakamura S."/>
        </authorList>
    </citation>
    <scope>NUCLEOTIDE SEQUENCE [LARGE SCALE GENOMIC DNA]</scope>
    <source>
        <strain evidence="1 2">JCM 14738</strain>
    </source>
</reference>
<sequence length="93" mass="10670">MISREGEPVLIRGPVLGSVKLQYAYEVRTTPLTIDARGRDWFGYFNSQLKGPHLSAQHDGMKTITVECWPDDEPQWIEKVDAAIQYANEKLRH</sequence>
<dbReference type="EMBL" id="AP022613">
    <property type="protein sequence ID" value="BBZ37266.1"/>
    <property type="molecule type" value="Genomic_DNA"/>
</dbReference>
<keyword evidence="2" id="KW-1185">Reference proteome</keyword>
<gene>
    <name evidence="1" type="ORF">MCNS_03290</name>
</gene>
<evidence type="ECO:0000313" key="1">
    <source>
        <dbReference type="EMBL" id="BBZ37266.1"/>
    </source>
</evidence>
<dbReference type="STRING" id="44010.AWC00_25675"/>
<dbReference type="Proteomes" id="UP000467385">
    <property type="component" value="Chromosome"/>
</dbReference>
<protein>
    <submittedName>
        <fullName evidence="1">Uncharacterized protein</fullName>
    </submittedName>
</protein>
<accession>A0A1X1SWV7</accession>
<dbReference type="OrthoDB" id="4759058at2"/>
<name>A0A1X1SWV7_9MYCO</name>
<dbReference type="AlphaFoldDB" id="A0A1X1SWV7"/>